<dbReference type="AlphaFoldDB" id="A0A0B0MTZ9"/>
<proteinExistence type="predicted"/>
<reference evidence="2" key="1">
    <citation type="submission" date="2014-09" db="EMBL/GenBank/DDBJ databases">
        <authorList>
            <person name="Mudge J."/>
            <person name="Ramaraj T."/>
            <person name="Lindquist I.E."/>
            <person name="Bharti A.K."/>
            <person name="Sundararajan A."/>
            <person name="Cameron C.T."/>
            <person name="Woodward J.E."/>
            <person name="May G.D."/>
            <person name="Brubaker C."/>
            <person name="Broadhvest J."/>
            <person name="Wilkins T.A."/>
        </authorList>
    </citation>
    <scope>NUCLEOTIDE SEQUENCE</scope>
    <source>
        <strain evidence="2">cv. AKA8401</strain>
    </source>
</reference>
<sequence length="89" mass="9481">MANTHARVASPCALKMATHARVPGRVLGRAKPVGAHSCVSHTAKDTPVSQAMWTFEMEAHGRVPGRVLGLAKPVGYTDLCHMAKSHARV</sequence>
<evidence type="ECO:0000313" key="2">
    <source>
        <dbReference type="Proteomes" id="UP000032142"/>
    </source>
</evidence>
<protein>
    <submittedName>
        <fullName evidence="1">Halocin-H4</fullName>
    </submittedName>
</protein>
<organism evidence="1 2">
    <name type="scientific">Gossypium arboreum</name>
    <name type="common">Tree cotton</name>
    <name type="synonym">Gossypium nanking</name>
    <dbReference type="NCBI Taxonomy" id="29729"/>
    <lineage>
        <taxon>Eukaryota</taxon>
        <taxon>Viridiplantae</taxon>
        <taxon>Streptophyta</taxon>
        <taxon>Embryophyta</taxon>
        <taxon>Tracheophyta</taxon>
        <taxon>Spermatophyta</taxon>
        <taxon>Magnoliopsida</taxon>
        <taxon>eudicotyledons</taxon>
        <taxon>Gunneridae</taxon>
        <taxon>Pentapetalae</taxon>
        <taxon>rosids</taxon>
        <taxon>malvids</taxon>
        <taxon>Malvales</taxon>
        <taxon>Malvaceae</taxon>
        <taxon>Malvoideae</taxon>
        <taxon>Gossypium</taxon>
    </lineage>
</organism>
<name>A0A0B0MTZ9_GOSAR</name>
<dbReference type="EMBL" id="JRRC01433482">
    <property type="protein sequence ID" value="KHG05593.1"/>
    <property type="molecule type" value="Genomic_DNA"/>
</dbReference>
<gene>
    <name evidence="1" type="ORF">F383_31528</name>
</gene>
<keyword evidence="2" id="KW-1185">Reference proteome</keyword>
<comment type="caution">
    <text evidence="1">The sequence shown here is derived from an EMBL/GenBank/DDBJ whole genome shotgun (WGS) entry which is preliminary data.</text>
</comment>
<accession>A0A0B0MTZ9</accession>
<evidence type="ECO:0000313" key="1">
    <source>
        <dbReference type="EMBL" id="KHG05593.1"/>
    </source>
</evidence>
<dbReference type="Proteomes" id="UP000032142">
    <property type="component" value="Unassembled WGS sequence"/>
</dbReference>